<evidence type="ECO:0000313" key="15">
    <source>
        <dbReference type="Proteomes" id="UP000182800"/>
    </source>
</evidence>
<keyword evidence="5 9" id="KW-0812">Transmembrane</keyword>
<dbReference type="GO" id="GO:0043093">
    <property type="term" value="P:FtsZ-dependent cytokinesis"/>
    <property type="evidence" value="ECO:0007669"/>
    <property type="project" value="UniProtKB-UniRule"/>
</dbReference>
<dbReference type="GO" id="GO:0005886">
    <property type="term" value="C:plasma membrane"/>
    <property type="evidence" value="ECO:0007669"/>
    <property type="project" value="UniProtKB-SubCell"/>
</dbReference>
<dbReference type="Proteomes" id="UP000182800">
    <property type="component" value="Unassembled WGS sequence"/>
</dbReference>
<comment type="caution">
    <text evidence="12">The sequence shown here is derived from an EMBL/GenBank/DDBJ whole genome shotgun (WGS) entry which is preliminary data.</text>
</comment>
<dbReference type="GO" id="GO:0090529">
    <property type="term" value="P:cell septum assembly"/>
    <property type="evidence" value="ECO:0007669"/>
    <property type="project" value="InterPro"/>
</dbReference>
<keyword evidence="7 9" id="KW-0472">Membrane</keyword>
<organism evidence="12 14">
    <name type="scientific">Saliniramus fredricksonii</name>
    <dbReference type="NCBI Taxonomy" id="1653334"/>
    <lineage>
        <taxon>Bacteria</taxon>
        <taxon>Pseudomonadati</taxon>
        <taxon>Pseudomonadota</taxon>
        <taxon>Alphaproteobacteria</taxon>
        <taxon>Hyphomicrobiales</taxon>
        <taxon>Salinarimonadaceae</taxon>
        <taxon>Saliniramus</taxon>
    </lineage>
</organism>
<dbReference type="Gene3D" id="3.40.50.11690">
    <property type="entry name" value="Cell division protein FtsQ/DivIB"/>
    <property type="match status" value="1"/>
</dbReference>
<evidence type="ECO:0000313" key="12">
    <source>
        <dbReference type="EMBL" id="KPQ10812.1"/>
    </source>
</evidence>
<proteinExistence type="inferred from homology"/>
<reference evidence="12 14" key="1">
    <citation type="submission" date="2015-09" db="EMBL/GenBank/DDBJ databases">
        <title>Identification and resolution of microdiversity through metagenomic sequencing of parallel consortia.</title>
        <authorList>
            <person name="Nelson W.C."/>
            <person name="Romine M.F."/>
            <person name="Lindemann S.R."/>
        </authorList>
    </citation>
    <scope>NUCLEOTIDE SEQUENCE [LARGE SCALE GENOMIC DNA]</scope>
    <source>
        <strain evidence="12">HL-109</strain>
    </source>
</reference>
<evidence type="ECO:0000313" key="13">
    <source>
        <dbReference type="EMBL" id="SCC81038.1"/>
    </source>
</evidence>
<dbReference type="Proteomes" id="UP000050497">
    <property type="component" value="Unassembled WGS sequence"/>
</dbReference>
<dbReference type="PANTHER" id="PTHR35851:SF1">
    <property type="entry name" value="CELL DIVISION PROTEIN FTSQ"/>
    <property type="match status" value="1"/>
</dbReference>
<dbReference type="PANTHER" id="PTHR35851">
    <property type="entry name" value="CELL DIVISION PROTEIN FTSQ"/>
    <property type="match status" value="1"/>
</dbReference>
<dbReference type="AlphaFoldDB" id="A0A0P7XTF4"/>
<evidence type="ECO:0000256" key="10">
    <source>
        <dbReference type="SAM" id="MobiDB-lite"/>
    </source>
</evidence>
<evidence type="ECO:0000256" key="7">
    <source>
        <dbReference type="ARBA" id="ARBA00023136"/>
    </source>
</evidence>
<dbReference type="InterPro" id="IPR034746">
    <property type="entry name" value="POTRA"/>
</dbReference>
<reference evidence="13 15" key="2">
    <citation type="submission" date="2016-08" db="EMBL/GenBank/DDBJ databases">
        <authorList>
            <person name="Varghese N."/>
            <person name="Submissions Spin"/>
        </authorList>
    </citation>
    <scope>NUCLEOTIDE SEQUENCE [LARGE SCALE GENOMIC DNA]</scope>
    <source>
        <strain evidence="13 15">HL-109</strain>
    </source>
</reference>
<dbReference type="InterPro" id="IPR045335">
    <property type="entry name" value="FtsQ_C_sf"/>
</dbReference>
<name>A0A0P7XTF4_9HYPH</name>
<keyword evidence="4 9" id="KW-0132">Cell division</keyword>
<evidence type="ECO:0000259" key="11">
    <source>
        <dbReference type="PROSITE" id="PS51779"/>
    </source>
</evidence>
<dbReference type="EMBL" id="FMBM01000002">
    <property type="protein sequence ID" value="SCC81038.1"/>
    <property type="molecule type" value="Genomic_DNA"/>
</dbReference>
<dbReference type="InterPro" id="IPR026579">
    <property type="entry name" value="FtsQ"/>
</dbReference>
<dbReference type="PROSITE" id="PS51779">
    <property type="entry name" value="POTRA"/>
    <property type="match status" value="1"/>
</dbReference>
<evidence type="ECO:0000256" key="5">
    <source>
        <dbReference type="ARBA" id="ARBA00022692"/>
    </source>
</evidence>
<feature type="region of interest" description="Disordered" evidence="10">
    <location>
        <begin position="1"/>
        <end position="35"/>
    </location>
</feature>
<feature type="domain" description="POTRA" evidence="11">
    <location>
        <begin position="122"/>
        <end position="190"/>
    </location>
</feature>
<protein>
    <recommendedName>
        <fullName evidence="9">Cell division protein FtsQ</fullName>
    </recommendedName>
</protein>
<keyword evidence="8 9" id="KW-0131">Cell cycle</keyword>
<evidence type="ECO:0000256" key="6">
    <source>
        <dbReference type="ARBA" id="ARBA00022989"/>
    </source>
</evidence>
<evidence type="ECO:0000256" key="9">
    <source>
        <dbReference type="HAMAP-Rule" id="MF_00911"/>
    </source>
</evidence>
<dbReference type="OrthoDB" id="9783091at2"/>
<sequence length="341" mass="38190">MDGRGRQFEPLKTGATGRADARARQAPGETGTGPGRRVLQRLASLTFGALPFTRYRDPARRSRPRNALERLERQLPRFVGLWLALGFFGTTAVTGLAASGQISQFFEERGRPHHIAAQIFGFGISEIAMTGLIQLREREILNAAGIDPRVALPFLNVTTARESLESLPLVRSATVRKLYPDGVVINVVEREPFALWQVDGDVYVIAMDGEVIDYFRPDPRYLPLPQVVGEGAQARLAEYFELIDAAGALSQRIRAGTLVAERRWTLKLDNGMDVRLPEDEPVEALQRLARLDAEHDLLEKDVIAIDLRMPDRVVVRLTAESWSAYEAEMRKRPLRGREVRT</sequence>
<dbReference type="Gene3D" id="3.10.20.310">
    <property type="entry name" value="membrane protein fhac"/>
    <property type="match status" value="1"/>
</dbReference>
<dbReference type="GO" id="GO:0032153">
    <property type="term" value="C:cell division site"/>
    <property type="evidence" value="ECO:0007669"/>
    <property type="project" value="UniProtKB-UniRule"/>
</dbReference>
<keyword evidence="6 9" id="KW-1133">Transmembrane helix</keyword>
<evidence type="ECO:0000256" key="8">
    <source>
        <dbReference type="ARBA" id="ARBA00023306"/>
    </source>
</evidence>
<comment type="subcellular location">
    <subcellularLocation>
        <location evidence="9">Cell inner membrane</location>
        <topology evidence="9">Single-pass type II membrane protein</topology>
    </subcellularLocation>
    <subcellularLocation>
        <location evidence="1">Membrane</location>
    </subcellularLocation>
    <text evidence="9">Localizes to the division septum.</text>
</comment>
<dbReference type="STRING" id="1653334.GA0071312_1968"/>
<gene>
    <name evidence="9 12" type="primary">ftsQ</name>
    <name evidence="13" type="ORF">GA0071312_1968</name>
    <name evidence="12" type="ORF">HLUCCO17_08985</name>
</gene>
<dbReference type="Pfam" id="PF08478">
    <property type="entry name" value="POTRA_1"/>
    <property type="match status" value="1"/>
</dbReference>
<comment type="function">
    <text evidence="9">Essential cell division protein.</text>
</comment>
<feature type="transmembrane region" description="Helical" evidence="9">
    <location>
        <begin position="78"/>
        <end position="103"/>
    </location>
</feature>
<dbReference type="InterPro" id="IPR013685">
    <property type="entry name" value="POTRA_FtsQ_type"/>
</dbReference>
<keyword evidence="2 9" id="KW-1003">Cell membrane</keyword>
<comment type="similarity">
    <text evidence="9">Belongs to the FtsQ/DivIB family. FtsQ subfamily.</text>
</comment>
<dbReference type="HAMAP" id="MF_00911">
    <property type="entry name" value="FtsQ_subfam"/>
    <property type="match status" value="1"/>
</dbReference>
<dbReference type="RefSeq" id="WP_083204481.1">
    <property type="nucleotide sequence ID" value="NZ_FMBM01000002.1"/>
</dbReference>
<evidence type="ECO:0000256" key="3">
    <source>
        <dbReference type="ARBA" id="ARBA00022519"/>
    </source>
</evidence>
<accession>A0A0P7XTF4</accession>
<evidence type="ECO:0000256" key="1">
    <source>
        <dbReference type="ARBA" id="ARBA00004370"/>
    </source>
</evidence>
<evidence type="ECO:0000256" key="4">
    <source>
        <dbReference type="ARBA" id="ARBA00022618"/>
    </source>
</evidence>
<keyword evidence="15" id="KW-1185">Reference proteome</keyword>
<dbReference type="InterPro" id="IPR005548">
    <property type="entry name" value="Cell_div_FtsQ/DivIB_C"/>
</dbReference>
<evidence type="ECO:0000313" key="14">
    <source>
        <dbReference type="Proteomes" id="UP000050497"/>
    </source>
</evidence>
<keyword evidence="3 9" id="KW-0997">Cell inner membrane</keyword>
<evidence type="ECO:0000256" key="2">
    <source>
        <dbReference type="ARBA" id="ARBA00022475"/>
    </source>
</evidence>
<dbReference type="Pfam" id="PF03799">
    <property type="entry name" value="FtsQ_DivIB_C"/>
    <property type="match status" value="1"/>
</dbReference>
<dbReference type="EMBL" id="LJSX01000012">
    <property type="protein sequence ID" value="KPQ10812.1"/>
    <property type="molecule type" value="Genomic_DNA"/>
</dbReference>